<evidence type="ECO:0000313" key="2">
    <source>
        <dbReference type="EMBL" id="GAH84688.1"/>
    </source>
</evidence>
<reference evidence="2" key="1">
    <citation type="journal article" date="2014" name="Front. Microbiol.">
        <title>High frequency of phylogenetically diverse reductive dehalogenase-homologous genes in deep subseafloor sedimentary metagenomes.</title>
        <authorList>
            <person name="Kawai M."/>
            <person name="Futagami T."/>
            <person name="Toyoda A."/>
            <person name="Takaki Y."/>
            <person name="Nishi S."/>
            <person name="Hori S."/>
            <person name="Arai W."/>
            <person name="Tsubouchi T."/>
            <person name="Morono Y."/>
            <person name="Uchiyama I."/>
            <person name="Ito T."/>
            <person name="Fujiyama A."/>
            <person name="Inagaki F."/>
            <person name="Takami H."/>
        </authorList>
    </citation>
    <scope>NUCLEOTIDE SEQUENCE</scope>
    <source>
        <strain evidence="2">Expedition CK06-06</strain>
    </source>
</reference>
<dbReference type="Gene3D" id="1.20.1090.10">
    <property type="entry name" value="Dehydroquinate synthase-like - alpha domain"/>
    <property type="match status" value="1"/>
</dbReference>
<gene>
    <name evidence="2" type="ORF">S03H2_57883</name>
</gene>
<name>X1KRR7_9ZZZZ</name>
<feature type="domain" description="Fe-containing alcohol dehydrogenase-like C-terminal" evidence="1">
    <location>
        <begin position="5"/>
        <end position="175"/>
    </location>
</feature>
<dbReference type="Pfam" id="PF25137">
    <property type="entry name" value="ADH_Fe_C"/>
    <property type="match status" value="1"/>
</dbReference>
<dbReference type="GO" id="GO:1990362">
    <property type="term" value="F:butanol dehydrogenase (NAD+) activity"/>
    <property type="evidence" value="ECO:0007669"/>
    <property type="project" value="InterPro"/>
</dbReference>
<dbReference type="AlphaFoldDB" id="X1KRR7"/>
<proteinExistence type="predicted"/>
<dbReference type="InterPro" id="IPR044731">
    <property type="entry name" value="BDH-like"/>
</dbReference>
<dbReference type="PANTHER" id="PTHR43633:SF1">
    <property type="entry name" value="ALCOHOL DEHYDROGENASE YQHD"/>
    <property type="match status" value="1"/>
</dbReference>
<comment type="caution">
    <text evidence="2">The sequence shown here is derived from an EMBL/GenBank/DDBJ whole genome shotgun (WGS) entry which is preliminary data.</text>
</comment>
<dbReference type="InterPro" id="IPR056798">
    <property type="entry name" value="ADH_Fe_C"/>
</dbReference>
<dbReference type="GO" id="GO:0005829">
    <property type="term" value="C:cytosol"/>
    <property type="evidence" value="ECO:0007669"/>
    <property type="project" value="TreeGrafter"/>
</dbReference>
<protein>
    <recommendedName>
        <fullName evidence="1">Fe-containing alcohol dehydrogenase-like C-terminal domain-containing protein</fullName>
    </recommendedName>
</protein>
<organism evidence="2">
    <name type="scientific">marine sediment metagenome</name>
    <dbReference type="NCBI Taxonomy" id="412755"/>
    <lineage>
        <taxon>unclassified sequences</taxon>
        <taxon>metagenomes</taxon>
        <taxon>ecological metagenomes</taxon>
    </lineage>
</organism>
<dbReference type="PANTHER" id="PTHR43633">
    <property type="entry name" value="ALCOHOL DEHYDROGENASE YQHD"/>
    <property type="match status" value="1"/>
</dbReference>
<evidence type="ECO:0000259" key="1">
    <source>
        <dbReference type="Pfam" id="PF25137"/>
    </source>
</evidence>
<dbReference type="GO" id="GO:1990002">
    <property type="term" value="F:methylglyoxal reductase (NADPH) (acetol producing) activity"/>
    <property type="evidence" value="ECO:0007669"/>
    <property type="project" value="TreeGrafter"/>
</dbReference>
<dbReference type="GO" id="GO:0008106">
    <property type="term" value="F:alcohol dehydrogenase (NADP+) activity"/>
    <property type="evidence" value="ECO:0007669"/>
    <property type="project" value="TreeGrafter"/>
</dbReference>
<dbReference type="EMBL" id="BARU01037117">
    <property type="protein sequence ID" value="GAH84688.1"/>
    <property type="molecule type" value="Genomic_DNA"/>
</dbReference>
<accession>X1KRR7</accession>
<feature type="non-terminal residue" evidence="2">
    <location>
        <position position="1"/>
    </location>
</feature>
<sequence>DGRPNPLTDGIRETVMRMLMKYLPQVLARLDDIEARSQLSLASTTAMSAFITWGNGGGAMTCHGIEHALSGYYDVIHGEGLAALLPAWMRFTLPTMKDRFDSLGKNVFGKEDGILATEEWLEGVGMRLRLRDLGCELERAEEIAELAIKSTPGLSRGHPGTLDAEAIAQIYRDSY</sequence>
<dbReference type="SUPFAM" id="SSF56796">
    <property type="entry name" value="Dehydroquinate synthase-like"/>
    <property type="match status" value="1"/>
</dbReference>